<dbReference type="InterPro" id="IPR001841">
    <property type="entry name" value="Znf_RING"/>
</dbReference>
<dbReference type="SMART" id="SM00612">
    <property type="entry name" value="Kelch"/>
    <property type="match status" value="2"/>
</dbReference>
<evidence type="ECO:0000313" key="8">
    <source>
        <dbReference type="Proteomes" id="UP000494206"/>
    </source>
</evidence>
<sequence>MRTLGKCLYVIGGCALSSEREPIKSIERVSIQTNDDSQNVTVESEICGDLAFPRRSPSVFRAENGYLIAGGCAGPNQHLNSVEFIEISQTSLKSIPSSLQCPQAHSCAAFDPYSDLTLTNAFQVFKSSNRRRNVNGYLPKLKNATVIENDGDFVIFGGWMDEKVTTDTVRRVRFDAQFSSYEVIFEGNLPYPVEGHCLVQNGTCVYLIGGFDGISVISSIIRYDLKTKKCQVLGAELSEKRENHVGGIIGGKYLVVAGGWNSKQSLDSIEVFELFEDAPFLKNSQRIPSHFLVELTSLDELAFPANSTKRVKYTCVASTSRSLILGTSTGTVYIFSRYAAKSKSRAHAPVPVHVFTTRDGQISTICMNATADMMAIGGDSGRVSVAQINDGTPPTLLYTTPGDARAPDRVTALAWGADQKQIYSGHSSGAVHLHRLGNRSIFRASHQRLAKFENDIVQLDVYRDHIIVSTTIAAFLFHIENGTTQQIGTKTRSSPSPLGACHIAPPDGSAYIVAARPNGRIWESNLVGVVYRTHQFRQNSFVPRAPPISFRGPFPTDSTELDGIHPENQDVSFYSLRLISVDEKIFVVSAFGSRICIVDTDSSRIVLVAELEHEMLDVSTCGSDVFVLFTDSKGLRKFSLFERRKSLEKLHLKSFFTQSAPLVLFCWPHVEFPLELVEKSLEGLAAMSKKKETEKLQLALTQILEEMHAKKKACESVYENSGKGIERELSKKLPSGVHRVLRNVHESGYDDDFSFNTPQALRECSRSSPCFEQEPVDESRAPITKRSSVPSSLELKREWRKNGTPDVVEEDILHRARVMLDSDGQVIEKESLRTLLQLEGIPRDEIRFTPTVTIGNAAKALAELALAVPVDVSSMWNRIDDEDDETEEKQMDKPVKSSPKPTIVKVVRPGDRPRPVSRPKATPVEVVQNNVEKTRDEIPDEVQKERDELWLDLRLQHIRQKNIEAENSGEIPNSDTETTLTSEQSILTPTGNVWTNPLDESVTPTKMEDFNFQSEKSCCRQCGMHRSWAAVSLLITVCARSEVISNEFSVGGVPSTTEDWMKLLRFVASRPEHDIDLSAMCPRCETALSGVNKVIGGFRSWSKNVDEVTSAESWRHIGCSEETKVNVEKIRERVMNISDEKLRIILSRTERQHAENGQESNRNGKPHESTSIVKPVQHSGHQNEVNADFWKWTNGVKLKTFLAIAVFCDGKKNVLNMITQNDRLIARQMSPEDWSAMVVMCSREVSFKNLINFKTINNILKSAGVDEYVAPKKVVTVAMPSRRSVAPMNSWIVDSNGKCPICSLLIKMIVGGVDRGIVSYSCGHVYHKMCLAGRFSSGCVACRVRARRAAVRGKSTPTGSPNLSRKFQ</sequence>
<evidence type="ECO:0000256" key="2">
    <source>
        <dbReference type="ARBA" id="ARBA00022771"/>
    </source>
</evidence>
<feature type="region of interest" description="Disordered" evidence="5">
    <location>
        <begin position="1149"/>
        <end position="1178"/>
    </location>
</feature>
<dbReference type="InterPro" id="IPR006652">
    <property type="entry name" value="Kelch_1"/>
</dbReference>
<accession>A0A8S1F4H9</accession>
<evidence type="ECO:0000256" key="4">
    <source>
        <dbReference type="PROSITE-ProRule" id="PRU00175"/>
    </source>
</evidence>
<dbReference type="SUPFAM" id="SSF50978">
    <property type="entry name" value="WD40 repeat-like"/>
    <property type="match status" value="1"/>
</dbReference>
<proteinExistence type="predicted"/>
<dbReference type="Pfam" id="PF01344">
    <property type="entry name" value="Kelch_1"/>
    <property type="match status" value="1"/>
</dbReference>
<feature type="region of interest" description="Disordered" evidence="5">
    <location>
        <begin position="766"/>
        <end position="789"/>
    </location>
</feature>
<feature type="domain" description="RING-type" evidence="6">
    <location>
        <begin position="1299"/>
        <end position="1343"/>
    </location>
</feature>
<keyword evidence="2 4" id="KW-0863">Zinc-finger</keyword>
<dbReference type="GO" id="GO:0005737">
    <property type="term" value="C:cytoplasm"/>
    <property type="evidence" value="ECO:0007669"/>
    <property type="project" value="TreeGrafter"/>
</dbReference>
<keyword evidence="2 4" id="KW-0479">Metal-binding</keyword>
<dbReference type="GO" id="GO:0008270">
    <property type="term" value="F:zinc ion binding"/>
    <property type="evidence" value="ECO:0007669"/>
    <property type="project" value="UniProtKB-KW"/>
</dbReference>
<dbReference type="EMBL" id="CADEPM010000007">
    <property type="protein sequence ID" value="CAB3408613.1"/>
    <property type="molecule type" value="Genomic_DNA"/>
</dbReference>
<dbReference type="SUPFAM" id="SSF117281">
    <property type="entry name" value="Kelch motif"/>
    <property type="match status" value="2"/>
</dbReference>
<evidence type="ECO:0000259" key="6">
    <source>
        <dbReference type="PROSITE" id="PS50089"/>
    </source>
</evidence>
<evidence type="ECO:0000256" key="5">
    <source>
        <dbReference type="SAM" id="MobiDB-lite"/>
    </source>
</evidence>
<dbReference type="Proteomes" id="UP000494206">
    <property type="component" value="Unassembled WGS sequence"/>
</dbReference>
<dbReference type="InterPro" id="IPR036322">
    <property type="entry name" value="WD40_repeat_dom_sf"/>
</dbReference>
<dbReference type="Gene3D" id="3.30.40.10">
    <property type="entry name" value="Zinc/RING finger domain, C3HC4 (zinc finger)"/>
    <property type="match status" value="1"/>
</dbReference>
<dbReference type="InterPro" id="IPR015915">
    <property type="entry name" value="Kelch-typ_b-propeller"/>
</dbReference>
<organism evidence="7 8">
    <name type="scientific">Caenorhabditis bovis</name>
    <dbReference type="NCBI Taxonomy" id="2654633"/>
    <lineage>
        <taxon>Eukaryota</taxon>
        <taxon>Metazoa</taxon>
        <taxon>Ecdysozoa</taxon>
        <taxon>Nematoda</taxon>
        <taxon>Chromadorea</taxon>
        <taxon>Rhabditida</taxon>
        <taxon>Rhabditina</taxon>
        <taxon>Rhabditomorpha</taxon>
        <taxon>Rhabditoidea</taxon>
        <taxon>Rhabditidae</taxon>
        <taxon>Peloderinae</taxon>
        <taxon>Caenorhabditis</taxon>
    </lineage>
</organism>
<evidence type="ECO:0000256" key="3">
    <source>
        <dbReference type="ARBA" id="ARBA00022833"/>
    </source>
</evidence>
<dbReference type="GO" id="GO:0048066">
    <property type="term" value="P:developmental pigmentation"/>
    <property type="evidence" value="ECO:0007669"/>
    <property type="project" value="TreeGrafter"/>
</dbReference>
<evidence type="ECO:0000256" key="1">
    <source>
        <dbReference type="ARBA" id="ARBA00022441"/>
    </source>
</evidence>
<name>A0A8S1F4H9_9PELO</name>
<dbReference type="PROSITE" id="PS50089">
    <property type="entry name" value="ZF_RING_2"/>
    <property type="match status" value="1"/>
</dbReference>
<dbReference type="Pfam" id="PF23756">
    <property type="entry name" value="Beta-prop_HPS5"/>
    <property type="match status" value="1"/>
</dbReference>
<protein>
    <recommendedName>
        <fullName evidence="6">RING-type domain-containing protein</fullName>
    </recommendedName>
</protein>
<comment type="caution">
    <text evidence="7">The sequence shown here is derived from an EMBL/GenBank/DDBJ whole genome shotgun (WGS) entry which is preliminary data.</text>
</comment>
<dbReference type="OrthoDB" id="19493at2759"/>
<dbReference type="InterPro" id="IPR013083">
    <property type="entry name" value="Znf_RING/FYVE/PHD"/>
</dbReference>
<feature type="region of interest" description="Disordered" evidence="5">
    <location>
        <begin position="882"/>
        <end position="921"/>
    </location>
</feature>
<evidence type="ECO:0000313" key="7">
    <source>
        <dbReference type="EMBL" id="CAB3408613.1"/>
    </source>
</evidence>
<gene>
    <name evidence="7" type="ORF">CBOVIS_LOCUS10372</name>
</gene>
<dbReference type="PANTHER" id="PTHR23287">
    <property type="entry name" value="RUBY-EYE2-LIKE PROTEIN"/>
    <property type="match status" value="1"/>
</dbReference>
<dbReference type="PANTHER" id="PTHR23287:SF18">
    <property type="entry name" value="BLOC-2 COMPLEX MEMBER HPS5"/>
    <property type="match status" value="1"/>
</dbReference>
<keyword evidence="1" id="KW-0880">Kelch repeat</keyword>
<reference evidence="7 8" key="1">
    <citation type="submission" date="2020-04" db="EMBL/GenBank/DDBJ databases">
        <authorList>
            <person name="Laetsch R D."/>
            <person name="Stevens L."/>
            <person name="Kumar S."/>
            <person name="Blaxter L. M."/>
        </authorList>
    </citation>
    <scope>NUCLEOTIDE SEQUENCE [LARGE SCALE GENOMIC DNA]</scope>
</reference>
<dbReference type="CDD" id="cd16484">
    <property type="entry name" value="RING-H2_Vps"/>
    <property type="match status" value="1"/>
</dbReference>
<keyword evidence="8" id="KW-1185">Reference proteome</keyword>
<keyword evidence="3" id="KW-0862">Zinc</keyword>
<dbReference type="InterPro" id="IPR056499">
    <property type="entry name" value="Beta-prop_HPS5-like"/>
</dbReference>
<dbReference type="SUPFAM" id="SSF57850">
    <property type="entry name" value="RING/U-box"/>
    <property type="match status" value="1"/>
</dbReference>
<dbReference type="Gene3D" id="2.120.10.80">
    <property type="entry name" value="Kelch-type beta propeller"/>
    <property type="match status" value="2"/>
</dbReference>